<reference evidence="1" key="1">
    <citation type="submission" date="2021-01" db="EMBL/GenBank/DDBJ databases">
        <title>Adiantum capillus-veneris genome.</title>
        <authorList>
            <person name="Fang Y."/>
            <person name="Liao Q."/>
        </authorList>
    </citation>
    <scope>NUCLEOTIDE SEQUENCE</scope>
    <source>
        <strain evidence="1">H3</strain>
        <tissue evidence="1">Leaf</tissue>
    </source>
</reference>
<organism evidence="1 2">
    <name type="scientific">Adiantum capillus-veneris</name>
    <name type="common">Maidenhair fern</name>
    <dbReference type="NCBI Taxonomy" id="13818"/>
    <lineage>
        <taxon>Eukaryota</taxon>
        <taxon>Viridiplantae</taxon>
        <taxon>Streptophyta</taxon>
        <taxon>Embryophyta</taxon>
        <taxon>Tracheophyta</taxon>
        <taxon>Polypodiopsida</taxon>
        <taxon>Polypodiidae</taxon>
        <taxon>Polypodiales</taxon>
        <taxon>Pteridineae</taxon>
        <taxon>Pteridaceae</taxon>
        <taxon>Vittarioideae</taxon>
        <taxon>Adiantum</taxon>
    </lineage>
</organism>
<dbReference type="Proteomes" id="UP000886520">
    <property type="component" value="Chromosome 1"/>
</dbReference>
<sequence>MLTFYSALHHGLLPRPSSYFCTDHGRAFDFAIVAAEAVRQCSLDSCLLNVNKACKHRVDSRKSRVPLLLQAVFSLKP</sequence>
<evidence type="ECO:0000313" key="1">
    <source>
        <dbReference type="EMBL" id="KAI5084017.1"/>
    </source>
</evidence>
<accession>A0A9D4VD41</accession>
<name>A0A9D4VD41_ADICA</name>
<protein>
    <submittedName>
        <fullName evidence="1">Uncharacterized protein</fullName>
    </submittedName>
</protein>
<proteinExistence type="predicted"/>
<evidence type="ECO:0000313" key="2">
    <source>
        <dbReference type="Proteomes" id="UP000886520"/>
    </source>
</evidence>
<comment type="caution">
    <text evidence="1">The sequence shown here is derived from an EMBL/GenBank/DDBJ whole genome shotgun (WGS) entry which is preliminary data.</text>
</comment>
<gene>
    <name evidence="1" type="ORF">GOP47_0000186</name>
</gene>
<dbReference type="EMBL" id="JABFUD020000001">
    <property type="protein sequence ID" value="KAI5084017.1"/>
    <property type="molecule type" value="Genomic_DNA"/>
</dbReference>
<dbReference type="AlphaFoldDB" id="A0A9D4VD41"/>
<keyword evidence="2" id="KW-1185">Reference proteome</keyword>